<dbReference type="EMBL" id="CAJNJA010016586">
    <property type="protein sequence ID" value="CAE7383779.1"/>
    <property type="molecule type" value="Genomic_DNA"/>
</dbReference>
<dbReference type="Pfam" id="PF22322">
    <property type="entry name" value="DUF6973"/>
    <property type="match status" value="1"/>
</dbReference>
<comment type="caution">
    <text evidence="4">The sequence shown here is derived from an EMBL/GenBank/DDBJ whole genome shotgun (WGS) entry which is preliminary data.</text>
</comment>
<dbReference type="Pfam" id="PF24072">
    <property type="entry name" value="T7_gp14"/>
    <property type="match status" value="1"/>
</dbReference>
<feature type="compositionally biased region" description="Basic and acidic residues" evidence="1">
    <location>
        <begin position="426"/>
        <end position="455"/>
    </location>
</feature>
<protein>
    <recommendedName>
        <fullName evidence="3">DUF6973 domain-containing protein</fullName>
    </recommendedName>
</protein>
<gene>
    <name evidence="4" type="ORF">SNEC2469_LOCUS10390</name>
</gene>
<keyword evidence="2" id="KW-0732">Signal</keyword>
<feature type="compositionally biased region" description="Polar residues" evidence="1">
    <location>
        <begin position="40"/>
        <end position="49"/>
    </location>
</feature>
<feature type="compositionally biased region" description="Basic and acidic residues" evidence="1">
    <location>
        <begin position="1030"/>
        <end position="1047"/>
    </location>
</feature>
<feature type="region of interest" description="Disordered" evidence="1">
    <location>
        <begin position="1591"/>
        <end position="1705"/>
    </location>
</feature>
<feature type="region of interest" description="Disordered" evidence="1">
    <location>
        <begin position="861"/>
        <end position="880"/>
    </location>
</feature>
<evidence type="ECO:0000259" key="3">
    <source>
        <dbReference type="Pfam" id="PF22322"/>
    </source>
</evidence>
<feature type="region of interest" description="Disordered" evidence="1">
    <location>
        <begin position="1388"/>
        <end position="1455"/>
    </location>
</feature>
<feature type="compositionally biased region" description="Gly residues" evidence="1">
    <location>
        <begin position="1210"/>
        <end position="1227"/>
    </location>
</feature>
<organism evidence="4 5">
    <name type="scientific">Symbiodinium necroappetens</name>
    <dbReference type="NCBI Taxonomy" id="1628268"/>
    <lineage>
        <taxon>Eukaryota</taxon>
        <taxon>Sar</taxon>
        <taxon>Alveolata</taxon>
        <taxon>Dinophyceae</taxon>
        <taxon>Suessiales</taxon>
        <taxon>Symbiodiniaceae</taxon>
        <taxon>Symbiodinium</taxon>
    </lineage>
</organism>
<evidence type="ECO:0000256" key="1">
    <source>
        <dbReference type="SAM" id="MobiDB-lite"/>
    </source>
</evidence>
<feature type="compositionally biased region" description="Low complexity" evidence="1">
    <location>
        <begin position="1437"/>
        <end position="1455"/>
    </location>
</feature>
<feature type="compositionally biased region" description="Polar residues" evidence="1">
    <location>
        <begin position="1646"/>
        <end position="1659"/>
    </location>
</feature>
<proteinExistence type="predicted"/>
<feature type="region of interest" description="Disordered" evidence="1">
    <location>
        <begin position="1026"/>
        <end position="1047"/>
    </location>
</feature>
<keyword evidence="5" id="KW-1185">Reference proteome</keyword>
<feature type="region of interest" description="Disordered" evidence="1">
    <location>
        <begin position="381"/>
        <end position="466"/>
    </location>
</feature>
<feature type="compositionally biased region" description="Polar residues" evidence="1">
    <location>
        <begin position="1670"/>
        <end position="1688"/>
    </location>
</feature>
<dbReference type="OrthoDB" id="9991842at2759"/>
<feature type="region of interest" description="Disordered" evidence="1">
    <location>
        <begin position="1208"/>
        <end position="1234"/>
    </location>
</feature>
<feature type="compositionally biased region" description="Low complexity" evidence="1">
    <location>
        <begin position="1411"/>
        <end position="1428"/>
    </location>
</feature>
<reference evidence="4" key="1">
    <citation type="submission" date="2021-02" db="EMBL/GenBank/DDBJ databases">
        <authorList>
            <person name="Dougan E. K."/>
            <person name="Rhodes N."/>
            <person name="Thang M."/>
            <person name="Chan C."/>
        </authorList>
    </citation>
    <scope>NUCLEOTIDE SEQUENCE</scope>
</reference>
<dbReference type="InterPro" id="IPR038996">
    <property type="entry name" value="Gp14"/>
</dbReference>
<evidence type="ECO:0000256" key="2">
    <source>
        <dbReference type="SAM" id="SignalP"/>
    </source>
</evidence>
<sequence>MCELGFMIASTAAALGSAALQMQAQSQQAAAQRASLDYQRQVSENNARTSEALAEDARQRGRAQERAQRLQTQQLLGRQRAVLGATGLQADSGSALGILGDTAALGELDALQIRDNAAREAWRFQVQASNDQAQAGLLGLEAGNVQGASPAPLLSALGTVSNRWHGYGRDNGWQSVGASLDPAASPPVDAETTLEPVTPLDAAVGGGLPGEFRATAATSAGVGAGPSKGLAAASVAAPVRPTTPRPDPEWEAALARARWIARLGVRRRRPDGTREDWLEPAQRAELERRGRLRLAFYKAADAFAAREGRAPDKSEQRWLLAQSLAEEDAPQGRSAAAFFVQGDSEQARSYFRHTAVAELGEPEDKLLPDVLSANAALLRTGSTPSNLADAPTATAPPKSIRASETASGLKTRRPYLGVSPAVADDQPLHINEDIDHSVSVDDRRADRENDGRAEIPDASMSPLPEVDESRQESILSVDSIELVSFQAALRDLDFDENGASTAFDLIELIGLRRAWSARNSGKDTLSHVETRFEEEIARAVEHRLPARRIDAYRHAYWSFVMTRDLGAEIAKEVGDTHERRERNPDRDLLMDLYNNRVGRELALDPRNAGRTADEVVGEALEIMRLRVLALGFFLLPAAGVFALAATSVSLSCYTYRYTVVNLTRGDIELSLINLGHERARFSVPYVAGVFELDAPLFGHFRAVARLSNGETVSLEAEQYIFVEDGMKALSRVEELVVVVTEDEILLRQLRSGPFTDGEKSFLDSLKEENSLWSDLQKAVWTRLGDPTSGANSSLFMGIVPSCPVVGGSGVEGRFPSHPGASYPPNAGGSQFSLKLSGTSEFPTAASPRGQTMVDAKTLYPTTPVRRPADTGPGEYDERTGPLDLAVRGFRDDRAGAALSLAGMAGEDAGVSEAPGRGAGAAAEETVRPAAAETSLEPAGETAELTPEQRTALFYTAPDGPVATAGQVALGLSGFFDGLQANLSDAPERHAQAAEAERALPAALSEAGLAAADLRELTGLIDGYLGESGEAGERQGQAEERDKRQARDYARAEAKLRETFGPRAGPLLADARAAVALVERRSPGFKAWLDATGAGNDPRILRAAIRVAIAPLPNARQRLSVSADTFGAQRARRLSQGAEGLADAADGLARVAFERQAERIEAEAEEALARWQIAATDTLAGYRSLQGGDAVGAYEAARAELDGLQARIGRELGGGSGKGSGRDGGGQGGRERGRGRAHALYAQQVANRLPSFAAGLERHRDAQSRVYRTAAMEARLQSAVAAGLADPSLGPGAELEIHALARQQGETLGLPPETVEAIALGHISQIHLGRLEGLLAEGRGAEARVYLKTYGPGMTAAERLRLDTKTKAVERTAEVKALYQAIVSGGQLPASARERGAAADEGAETGQGRGSDPGASPADPGPDGVTPQAVPAPPLSPPTTFGPRATAAEAKAAAQAELLAGSPQAAAHRLHLERMERLAEVETEDPRVLAGAADELTAAYERETATLQADKATAQAEIARSLRAGTATPASLPPDLAAVLSEEERDELDDWWRTGLRVEPDAALFEALHELFPAFPDEVSLEAPSIARHLSQEQHSLVRRRQAETRTPGAPGAAEVSATPTAGPMEGESGSVRLDDLDGTFEEVNGRPQNGSSNAQNSPDSDLGGDETRSPTEFTSVQLPEQQSDIDVNTSRENEDPGQSLSSNDGVLPAEVAAALRQGLGDEIFEQLVSTLDVMDMADRMGLDRDLVEQAGPRAVPAIAATLVYSQLEPRDQSVVLGLVQDLREEGYGRLAFELRGLVASQLTIGEPHNRYIDSRQPIPLAGPESPKLDAEMEARLRDLVGDKTFEQIWYRDVHGMARLMDIDPSLVDAAGAEGVAALAATAAFRQIPQRDRIIVNRAIETLRRSGHGYLAFQLRGKIGSQSSLGKEHNRYSMTTEELIAANTFDERALAVVEGTIPLRFLQLPPHVRAPVFVILAVLRYKLRSSIAERKSMIEERRR</sequence>
<feature type="domain" description="DUF6973" evidence="3">
    <location>
        <begin position="546"/>
        <end position="607"/>
    </location>
</feature>
<feature type="region of interest" description="Disordered" evidence="1">
    <location>
        <begin position="40"/>
        <end position="62"/>
    </location>
</feature>
<dbReference type="Proteomes" id="UP000601435">
    <property type="component" value="Unassembled WGS sequence"/>
</dbReference>
<evidence type="ECO:0000313" key="5">
    <source>
        <dbReference type="Proteomes" id="UP000601435"/>
    </source>
</evidence>
<dbReference type="InterPro" id="IPR054246">
    <property type="entry name" value="DUF6973"/>
</dbReference>
<feature type="compositionally biased region" description="Polar residues" evidence="1">
    <location>
        <begin position="1695"/>
        <end position="1704"/>
    </location>
</feature>
<accession>A0A812QJB3</accession>
<evidence type="ECO:0000313" key="4">
    <source>
        <dbReference type="EMBL" id="CAE7383779.1"/>
    </source>
</evidence>
<feature type="chain" id="PRO_5032722428" description="DUF6973 domain-containing protein" evidence="2">
    <location>
        <begin position="19"/>
        <end position="1998"/>
    </location>
</feature>
<feature type="signal peptide" evidence="2">
    <location>
        <begin position="1"/>
        <end position="18"/>
    </location>
</feature>
<name>A0A812QJB3_9DINO</name>